<dbReference type="PROSITE" id="PS50110">
    <property type="entry name" value="RESPONSE_REGULATORY"/>
    <property type="match status" value="1"/>
</dbReference>
<dbReference type="InterPro" id="IPR001789">
    <property type="entry name" value="Sig_transdc_resp-reg_receiver"/>
</dbReference>
<feature type="non-terminal residue" evidence="2">
    <location>
        <position position="37"/>
    </location>
</feature>
<reference evidence="2" key="1">
    <citation type="journal article" date="2014" name="Front. Microbiol.">
        <title>High frequency of phylogenetically diverse reductive dehalogenase-homologous genes in deep subseafloor sedimentary metagenomes.</title>
        <authorList>
            <person name="Kawai M."/>
            <person name="Futagami T."/>
            <person name="Toyoda A."/>
            <person name="Takaki Y."/>
            <person name="Nishi S."/>
            <person name="Hori S."/>
            <person name="Arai W."/>
            <person name="Tsubouchi T."/>
            <person name="Morono Y."/>
            <person name="Uchiyama I."/>
            <person name="Ito T."/>
            <person name="Fujiyama A."/>
            <person name="Inagaki F."/>
            <person name="Takami H."/>
        </authorList>
    </citation>
    <scope>NUCLEOTIDE SEQUENCE</scope>
    <source>
        <strain evidence="2">Expedition CK06-06</strain>
    </source>
</reference>
<protein>
    <recommendedName>
        <fullName evidence="1">Response regulatory domain-containing protein</fullName>
    </recommendedName>
</protein>
<organism evidence="2">
    <name type="scientific">marine sediment metagenome</name>
    <dbReference type="NCBI Taxonomy" id="412755"/>
    <lineage>
        <taxon>unclassified sequences</taxon>
        <taxon>metagenomes</taxon>
        <taxon>ecological metagenomes</taxon>
    </lineage>
</organism>
<evidence type="ECO:0000313" key="2">
    <source>
        <dbReference type="EMBL" id="GAG04534.1"/>
    </source>
</evidence>
<feature type="domain" description="Response regulatory" evidence="1">
    <location>
        <begin position="6"/>
        <end position="37"/>
    </location>
</feature>
<dbReference type="SUPFAM" id="SSF52172">
    <property type="entry name" value="CheY-like"/>
    <property type="match status" value="1"/>
</dbReference>
<evidence type="ECO:0000259" key="1">
    <source>
        <dbReference type="PROSITE" id="PS50110"/>
    </source>
</evidence>
<dbReference type="InterPro" id="IPR011006">
    <property type="entry name" value="CheY-like_superfamily"/>
</dbReference>
<name>X0UFN6_9ZZZZ</name>
<gene>
    <name evidence="2" type="ORF">S01H1_42168</name>
</gene>
<dbReference type="Gene3D" id="3.40.50.2300">
    <property type="match status" value="1"/>
</dbReference>
<accession>X0UFN6</accession>
<sequence length="37" mass="4175">MQTQKKILAVDDNPTNIKILKKLLAEDYKLKTATTGE</sequence>
<dbReference type="EMBL" id="BARS01026788">
    <property type="protein sequence ID" value="GAG04534.1"/>
    <property type="molecule type" value="Genomic_DNA"/>
</dbReference>
<dbReference type="GO" id="GO:0000160">
    <property type="term" value="P:phosphorelay signal transduction system"/>
    <property type="evidence" value="ECO:0007669"/>
    <property type="project" value="InterPro"/>
</dbReference>
<proteinExistence type="predicted"/>
<comment type="caution">
    <text evidence="2">The sequence shown here is derived from an EMBL/GenBank/DDBJ whole genome shotgun (WGS) entry which is preliminary data.</text>
</comment>
<dbReference type="AlphaFoldDB" id="X0UFN6"/>